<dbReference type="OrthoDB" id="9795530at2"/>
<keyword evidence="3" id="KW-1185">Reference proteome</keyword>
<dbReference type="InterPro" id="IPR030995">
    <property type="entry name" value="SoxZ"/>
</dbReference>
<dbReference type="HOGENOM" id="CLU_172621_1_0_6"/>
<dbReference type="KEGG" id="aeh:Mlg_1682"/>
<proteinExistence type="predicted"/>
<dbReference type="Gene3D" id="2.60.40.10">
    <property type="entry name" value="Immunoglobulins"/>
    <property type="match status" value="1"/>
</dbReference>
<evidence type="ECO:0000313" key="3">
    <source>
        <dbReference type="Proteomes" id="UP000001962"/>
    </source>
</evidence>
<dbReference type="InterPro" id="IPR013783">
    <property type="entry name" value="Ig-like_fold"/>
</dbReference>
<accession>Q0A809</accession>
<dbReference type="NCBIfam" id="TIGR04490">
    <property type="entry name" value="SoxZ_true"/>
    <property type="match status" value="1"/>
</dbReference>
<sequence>MSSIRMRSRLTGDTCELRAMINHPMRTQARDGVDKYIQTLVVEHNGGEAVRARWGSAIAENPFLSMEISGVSEGDTLTLRWEDTDGDSDTATVTV</sequence>
<dbReference type="InterPro" id="IPR014880">
    <property type="entry name" value="SoxZ_dom"/>
</dbReference>
<dbReference type="SUPFAM" id="SSF81296">
    <property type="entry name" value="E set domains"/>
    <property type="match status" value="1"/>
</dbReference>
<dbReference type="EMBL" id="CP000453">
    <property type="protein sequence ID" value="ABI57028.1"/>
    <property type="molecule type" value="Genomic_DNA"/>
</dbReference>
<organism evidence="2 3">
    <name type="scientific">Alkalilimnicola ehrlichii (strain ATCC BAA-1101 / DSM 17681 / MLHE-1)</name>
    <dbReference type="NCBI Taxonomy" id="187272"/>
    <lineage>
        <taxon>Bacteria</taxon>
        <taxon>Pseudomonadati</taxon>
        <taxon>Pseudomonadota</taxon>
        <taxon>Gammaproteobacteria</taxon>
        <taxon>Chromatiales</taxon>
        <taxon>Ectothiorhodospiraceae</taxon>
        <taxon>Alkalilimnicola</taxon>
    </lineage>
</organism>
<dbReference type="RefSeq" id="WP_011629422.1">
    <property type="nucleotide sequence ID" value="NC_008340.1"/>
</dbReference>
<reference evidence="3" key="1">
    <citation type="submission" date="2006-08" db="EMBL/GenBank/DDBJ databases">
        <title>Complete sequence of Alkalilimnicola ehrilichei MLHE-1.</title>
        <authorList>
            <person name="Copeland A."/>
            <person name="Lucas S."/>
            <person name="Lapidus A."/>
            <person name="Barry K."/>
            <person name="Detter J.C."/>
            <person name="Glavina del Rio T."/>
            <person name="Hammon N."/>
            <person name="Israni S."/>
            <person name="Dalin E."/>
            <person name="Tice H."/>
            <person name="Pitluck S."/>
            <person name="Sims D."/>
            <person name="Brettin T."/>
            <person name="Bruce D."/>
            <person name="Han C."/>
            <person name="Tapia R."/>
            <person name="Gilna P."/>
            <person name="Schmutz J."/>
            <person name="Larimer F."/>
            <person name="Land M."/>
            <person name="Hauser L."/>
            <person name="Kyrpides N."/>
            <person name="Mikhailova N."/>
            <person name="Oremland R.S."/>
            <person name="Hoeft S.E."/>
            <person name="Switzer-Blum J."/>
            <person name="Kulp T."/>
            <person name="King G."/>
            <person name="Tabita R."/>
            <person name="Witte B."/>
            <person name="Santini J.M."/>
            <person name="Basu P."/>
            <person name="Hollibaugh J.T."/>
            <person name="Xie G."/>
            <person name="Stolz J.F."/>
            <person name="Richardson P."/>
        </authorList>
    </citation>
    <scope>NUCLEOTIDE SEQUENCE [LARGE SCALE GENOMIC DNA]</scope>
    <source>
        <strain evidence="3">ATCC BAA-1101 / DSM 17681 / MLHE-1</strain>
    </source>
</reference>
<protein>
    <submittedName>
        <fullName evidence="2">Sulfur compound chelating protein SoxZ</fullName>
    </submittedName>
</protein>
<gene>
    <name evidence="2" type="ordered locus">Mlg_1682</name>
</gene>
<evidence type="ECO:0000313" key="2">
    <source>
        <dbReference type="EMBL" id="ABI57028.1"/>
    </source>
</evidence>
<dbReference type="AlphaFoldDB" id="Q0A809"/>
<dbReference type="Pfam" id="PF08770">
    <property type="entry name" value="SoxZ"/>
    <property type="match status" value="1"/>
</dbReference>
<feature type="domain" description="Sulphur oxidation protein SoxZ" evidence="1">
    <location>
        <begin position="6"/>
        <end position="93"/>
    </location>
</feature>
<dbReference type="Proteomes" id="UP000001962">
    <property type="component" value="Chromosome"/>
</dbReference>
<dbReference type="InterPro" id="IPR014756">
    <property type="entry name" value="Ig_E-set"/>
</dbReference>
<name>Q0A809_ALKEH</name>
<evidence type="ECO:0000259" key="1">
    <source>
        <dbReference type="Pfam" id="PF08770"/>
    </source>
</evidence>